<gene>
    <name evidence="1" type="ORF">Phou_017060</name>
</gene>
<reference evidence="1 2" key="1">
    <citation type="submission" date="2020-03" db="EMBL/GenBank/DDBJ databases">
        <title>Whole genome shotgun sequence of Phytohabitans houttuyneae NBRC 108639.</title>
        <authorList>
            <person name="Komaki H."/>
            <person name="Tamura T."/>
        </authorList>
    </citation>
    <scope>NUCLEOTIDE SEQUENCE [LARGE SCALE GENOMIC DNA]</scope>
    <source>
        <strain evidence="1 2">NBRC 108639</strain>
    </source>
</reference>
<protein>
    <submittedName>
        <fullName evidence="1">Uncharacterized protein</fullName>
    </submittedName>
</protein>
<dbReference type="RefSeq" id="WP_218578861.1">
    <property type="nucleotide sequence ID" value="NZ_BAABGO010000024.1"/>
</dbReference>
<dbReference type="EMBL" id="BLPF01000001">
    <property type="protein sequence ID" value="GFJ77526.1"/>
    <property type="molecule type" value="Genomic_DNA"/>
</dbReference>
<proteinExistence type="predicted"/>
<organism evidence="1 2">
    <name type="scientific">Phytohabitans houttuyneae</name>
    <dbReference type="NCBI Taxonomy" id="1076126"/>
    <lineage>
        <taxon>Bacteria</taxon>
        <taxon>Bacillati</taxon>
        <taxon>Actinomycetota</taxon>
        <taxon>Actinomycetes</taxon>
        <taxon>Micromonosporales</taxon>
        <taxon>Micromonosporaceae</taxon>
    </lineage>
</organism>
<dbReference type="Proteomes" id="UP000482800">
    <property type="component" value="Unassembled WGS sequence"/>
</dbReference>
<accession>A0A6V8K6B1</accession>
<sequence>MTSDNHTRNRELQQDARAWADFTGTKYTAALRQMDSPLAQGLLGEPVSARHLIATLADHEVVGARGGSPRLGENGFRSEAAWRFDRETDFIKLALITDMLRMFTPMPDSERPEVDTYSLKHTAEYFLGWHCSYVSNGRLIWAAAALGLPIVDPGGSGPNLLIGVPEREHDYVRRMTGSGQTRPKADHHRPAGYEYLQTVLARAAAGERITRAWVRPAPVALSAPFHDWLVLQAGRNDVVGDLAGDYVVGVRDSDHRIARTPDDLLAIFHVVSHSPEAYDAVVSAIAEWMRTVPSAAPLRTESIGGGDHDHGGWGANSGTVERYEYRCPCGDGAIIEEHDNVPGFREHDVRIDCFKCEDEWRFVGGRSVRDWGLMPVAVSATI</sequence>
<dbReference type="AlphaFoldDB" id="A0A6V8K6B1"/>
<reference evidence="1 2" key="2">
    <citation type="submission" date="2020-03" db="EMBL/GenBank/DDBJ databases">
        <authorList>
            <person name="Ichikawa N."/>
            <person name="Kimura A."/>
            <person name="Kitahashi Y."/>
            <person name="Uohara A."/>
        </authorList>
    </citation>
    <scope>NUCLEOTIDE SEQUENCE [LARGE SCALE GENOMIC DNA]</scope>
    <source>
        <strain evidence="1 2">NBRC 108639</strain>
    </source>
</reference>
<evidence type="ECO:0000313" key="1">
    <source>
        <dbReference type="EMBL" id="GFJ77526.1"/>
    </source>
</evidence>
<comment type="caution">
    <text evidence="1">The sequence shown here is derived from an EMBL/GenBank/DDBJ whole genome shotgun (WGS) entry which is preliminary data.</text>
</comment>
<keyword evidence="2" id="KW-1185">Reference proteome</keyword>
<evidence type="ECO:0000313" key="2">
    <source>
        <dbReference type="Proteomes" id="UP000482800"/>
    </source>
</evidence>
<name>A0A6V8K6B1_9ACTN</name>